<sequence>MTEQTTDAPAPAAEIRDAVTRQAALGALLEEVKTAYAAARAEAHALLEEQYRATGTAKVDALLPDGTKVGSVSRRGGERAAQVTDDEAFMSWVRDTFPSEFVVEMIPMRLETRVQPAFAARVLAEATAAGAAQYVDTTSGVVHTVPGVEIRPSRAATHQMTYTRTSKASALTGRELVARAWRQGQLAARVLPALAPEQP</sequence>
<comment type="caution">
    <text evidence="1">The sequence shown here is derived from an EMBL/GenBank/DDBJ whole genome shotgun (WGS) entry which is preliminary data.</text>
</comment>
<reference evidence="1 2" key="1">
    <citation type="submission" date="2024-09" db="EMBL/GenBank/DDBJ databases">
        <title>The Natural Products Discovery Center: Release of the First 8490 Sequenced Strains for Exploring Actinobacteria Biosynthetic Diversity.</title>
        <authorList>
            <person name="Kalkreuter E."/>
            <person name="Kautsar S.A."/>
            <person name="Yang D."/>
            <person name="Bader C.D."/>
            <person name="Teijaro C.N."/>
            <person name="Fluegel L."/>
            <person name="Davis C.M."/>
            <person name="Simpson J.R."/>
            <person name="Lauterbach L."/>
            <person name="Steele A.D."/>
            <person name="Gui C."/>
            <person name="Meng S."/>
            <person name="Li G."/>
            <person name="Viehrig K."/>
            <person name="Ye F."/>
            <person name="Su P."/>
            <person name="Kiefer A.F."/>
            <person name="Nichols A."/>
            <person name="Cepeda A.J."/>
            <person name="Yan W."/>
            <person name="Fan B."/>
            <person name="Jiang Y."/>
            <person name="Adhikari A."/>
            <person name="Zheng C.-J."/>
            <person name="Schuster L."/>
            <person name="Cowan T.M."/>
            <person name="Smanski M.J."/>
            <person name="Chevrette M.G."/>
            <person name="De Carvalho L.P.S."/>
            <person name="Shen B."/>
        </authorList>
    </citation>
    <scope>NUCLEOTIDE SEQUENCE [LARGE SCALE GENOMIC DNA]</scope>
    <source>
        <strain evidence="1 2">NPDC056472</strain>
    </source>
</reference>
<gene>
    <name evidence="1" type="ORF">ACFQ63_38815</name>
</gene>
<protein>
    <submittedName>
        <fullName evidence="1">Uncharacterized protein</fullName>
    </submittedName>
</protein>
<proteinExistence type="predicted"/>
<evidence type="ECO:0000313" key="1">
    <source>
        <dbReference type="EMBL" id="MFE5985620.1"/>
    </source>
</evidence>
<accession>A0ABW6J9D5</accession>
<dbReference type="RefSeq" id="WP_386253315.1">
    <property type="nucleotide sequence ID" value="NZ_JBHTRV010000057.1"/>
</dbReference>
<dbReference type="EMBL" id="JBHTRV010000057">
    <property type="protein sequence ID" value="MFE5985620.1"/>
    <property type="molecule type" value="Genomic_DNA"/>
</dbReference>
<keyword evidence="2" id="KW-1185">Reference proteome</keyword>
<evidence type="ECO:0000313" key="2">
    <source>
        <dbReference type="Proteomes" id="UP001600424"/>
    </source>
</evidence>
<organism evidence="1 2">
    <name type="scientific">Streptomyces wedmorensis</name>
    <dbReference type="NCBI Taxonomy" id="43759"/>
    <lineage>
        <taxon>Bacteria</taxon>
        <taxon>Bacillati</taxon>
        <taxon>Actinomycetota</taxon>
        <taxon>Actinomycetes</taxon>
        <taxon>Kitasatosporales</taxon>
        <taxon>Streptomycetaceae</taxon>
        <taxon>Streptomyces</taxon>
    </lineage>
</organism>
<name>A0ABW6J9D5_STRWE</name>
<dbReference type="Proteomes" id="UP001600424">
    <property type="component" value="Unassembled WGS sequence"/>
</dbReference>